<dbReference type="Pfam" id="PF16477">
    <property type="entry name" value="DUF5054"/>
    <property type="match status" value="1"/>
</dbReference>
<keyword evidence="1" id="KW-0732">Signal</keyword>
<dbReference type="SUPFAM" id="SSF88713">
    <property type="entry name" value="Glycoside hydrolase/deacetylase"/>
    <property type="match status" value="1"/>
</dbReference>
<keyword evidence="3" id="KW-1185">Reference proteome</keyword>
<evidence type="ECO:0008006" key="4">
    <source>
        <dbReference type="Google" id="ProtNLM"/>
    </source>
</evidence>
<name>A0A1X7V1U1_AMPQE</name>
<dbReference type="InterPro" id="IPR032482">
    <property type="entry name" value="DUF5054"/>
</dbReference>
<dbReference type="Proteomes" id="UP000007879">
    <property type="component" value="Unassembled WGS sequence"/>
</dbReference>
<feature type="signal peptide" evidence="1">
    <location>
        <begin position="1"/>
        <end position="24"/>
    </location>
</feature>
<reference evidence="3" key="1">
    <citation type="journal article" date="2010" name="Nature">
        <title>The Amphimedon queenslandica genome and the evolution of animal complexity.</title>
        <authorList>
            <person name="Srivastava M."/>
            <person name="Simakov O."/>
            <person name="Chapman J."/>
            <person name="Fahey B."/>
            <person name="Gauthier M.E."/>
            <person name="Mitros T."/>
            <person name="Richards G.S."/>
            <person name="Conaco C."/>
            <person name="Dacre M."/>
            <person name="Hellsten U."/>
            <person name="Larroux C."/>
            <person name="Putnam N.H."/>
            <person name="Stanke M."/>
            <person name="Adamska M."/>
            <person name="Darling A."/>
            <person name="Degnan S.M."/>
            <person name="Oakley T.H."/>
            <person name="Plachetzki D.C."/>
            <person name="Zhai Y."/>
            <person name="Adamski M."/>
            <person name="Calcino A."/>
            <person name="Cummins S.F."/>
            <person name="Goodstein D.M."/>
            <person name="Harris C."/>
            <person name="Jackson D.J."/>
            <person name="Leys S.P."/>
            <person name="Shu S."/>
            <person name="Woodcroft B.J."/>
            <person name="Vervoort M."/>
            <person name="Kosik K.S."/>
            <person name="Manning G."/>
            <person name="Degnan B.M."/>
            <person name="Rokhsar D.S."/>
        </authorList>
    </citation>
    <scope>NUCLEOTIDE SEQUENCE [LARGE SCALE GENOMIC DNA]</scope>
</reference>
<dbReference type="STRING" id="400682.A0A1X7V1U1"/>
<dbReference type="EnsemblMetazoa" id="XM_011405175.1">
    <property type="protein sequence ID" value="XP_011403477.1"/>
    <property type="gene ID" value="LOC105312483"/>
</dbReference>
<dbReference type="KEGG" id="aqu:105312483"/>
<sequence>MSPLSLFVCLSLFLILPPPPIAFAQWEDLRYLPQTQLTIEARLSVDKVYLISSCHLDLGFADTLVNIVNRYFDEFFPQAIQLGQELLHMDREEKLVFTTHSYLVWLYLNCPLESGLHCPDDTAISDFKNAVTDGIIVWHSFPFNAEPEVYDSSLMDFGFLLTANVSEQLGFRPVAMSQRDVPGLSRSVIPIMKKEGVQAITVGVNTACMPPAVPSAFVWKDEESDSEVIGMWHPHGYGIESGLGISLSDIVYVPGMYTALAFAIRSDNTGPPAFAEVVKNYDDIREIFPNAEIVASSYNEFVEELVSHKDLLPIVTKEIGDTWIHGAGSDPWKSTQFRLMMHLRSECLADGTCSLHDPRIYAFSAYLLKYGEHTWGKDIKKYLKDNSSWDNLKFHYLQYTMPNYIDVVESWTEQREWALKYALDALGDHELHHRIDSAIKDLYFDGTLNMNGFQEIPCDAPVDGSISLAFDNSTLGLASLVDKRGTEHREYSTGPDSPLGQIRYTTYTAEDYKNFLDNYLIDRSLDYAYEDLGKPGLDEAETTHIIDTVSLNSCWKKEESSHKKKSSKIKDDDDDHGDGIIYRLRGTFSLPQSVTEYGASQEVAMDIKLPNASNMPSSTEPLPIKIFVYVINKTSTRIPESLSILFKPNPQLVSPKTLSISKLGQYVNALDVIKNGSKHVHGSDHGVKYGNPVPLSLKSWDAPILSVGGDNYFPVPMEDPDVNEGFSFNLFNNLWGTNYIMWYPYRKGEESSMYHFTMMLPPYAN</sequence>
<reference evidence="2" key="2">
    <citation type="submission" date="2017-05" db="UniProtKB">
        <authorList>
            <consortium name="EnsemblMetazoa"/>
        </authorList>
    </citation>
    <scope>IDENTIFICATION</scope>
</reference>
<evidence type="ECO:0000313" key="2">
    <source>
        <dbReference type="EnsemblMetazoa" id="Aqu2.1.33754_001"/>
    </source>
</evidence>
<dbReference type="eggNOG" id="ENOG502QVYK">
    <property type="taxonomic scope" value="Eukaryota"/>
</dbReference>
<dbReference type="CDD" id="cd10791">
    <property type="entry name" value="GH38N_AMII_like_1"/>
    <property type="match status" value="1"/>
</dbReference>
<dbReference type="InParanoid" id="A0A1X7V1U1"/>
<evidence type="ECO:0000313" key="3">
    <source>
        <dbReference type="Proteomes" id="UP000007879"/>
    </source>
</evidence>
<proteinExistence type="predicted"/>
<dbReference type="AlphaFoldDB" id="A0A1X7V1U1"/>
<dbReference type="OrthoDB" id="197879at2759"/>
<dbReference type="OMA" id="HVAPHEH"/>
<feature type="chain" id="PRO_5010860519" description="Glycoside hydrolase family 38 N-terminal domain-containing protein" evidence="1">
    <location>
        <begin position="25"/>
        <end position="765"/>
    </location>
</feature>
<protein>
    <recommendedName>
        <fullName evidence="4">Glycoside hydrolase family 38 N-terminal domain-containing protein</fullName>
    </recommendedName>
</protein>
<dbReference type="GO" id="GO:0005975">
    <property type="term" value="P:carbohydrate metabolic process"/>
    <property type="evidence" value="ECO:0007669"/>
    <property type="project" value="InterPro"/>
</dbReference>
<organism evidence="2">
    <name type="scientific">Amphimedon queenslandica</name>
    <name type="common">Sponge</name>
    <dbReference type="NCBI Taxonomy" id="400682"/>
    <lineage>
        <taxon>Eukaryota</taxon>
        <taxon>Metazoa</taxon>
        <taxon>Porifera</taxon>
        <taxon>Demospongiae</taxon>
        <taxon>Heteroscleromorpha</taxon>
        <taxon>Haplosclerida</taxon>
        <taxon>Niphatidae</taxon>
        <taxon>Amphimedon</taxon>
    </lineage>
</organism>
<dbReference type="InterPro" id="IPR011330">
    <property type="entry name" value="Glyco_hydro/deAcase_b/a-brl"/>
</dbReference>
<gene>
    <name evidence="2" type="primary">105312483</name>
</gene>
<accession>A0A1X7V1U1</accession>
<dbReference type="EnsemblMetazoa" id="Aqu2.1.33754_001">
    <property type="protein sequence ID" value="Aqu2.1.33754_001"/>
    <property type="gene ID" value="Aqu2.1.33754"/>
</dbReference>
<evidence type="ECO:0000256" key="1">
    <source>
        <dbReference type="SAM" id="SignalP"/>
    </source>
</evidence>